<reference evidence="1 2" key="1">
    <citation type="submission" date="2024-11" db="EMBL/GenBank/DDBJ databases">
        <title>Using genomics to understand microbial adaptation to soil warming.</title>
        <authorList>
            <person name="Deangelis K.M. PhD."/>
        </authorList>
    </citation>
    <scope>NUCLEOTIDE SEQUENCE [LARGE SCALE GENOMIC DNA]</scope>
    <source>
        <strain evidence="1 2">GAS97</strain>
    </source>
</reference>
<organism evidence="1 2">
    <name type="scientific">Caballeronia udeis</name>
    <dbReference type="NCBI Taxonomy" id="1232866"/>
    <lineage>
        <taxon>Bacteria</taxon>
        <taxon>Pseudomonadati</taxon>
        <taxon>Pseudomonadota</taxon>
        <taxon>Betaproteobacteria</taxon>
        <taxon>Burkholderiales</taxon>
        <taxon>Burkholderiaceae</taxon>
        <taxon>Caballeronia</taxon>
    </lineage>
</organism>
<evidence type="ECO:0000313" key="2">
    <source>
        <dbReference type="Proteomes" id="UP001620514"/>
    </source>
</evidence>
<protein>
    <recommendedName>
        <fullName evidence="3">Secreted protein</fullName>
    </recommendedName>
</protein>
<proteinExistence type="predicted"/>
<keyword evidence="2" id="KW-1185">Reference proteome</keyword>
<accession>A0ABW8MH15</accession>
<evidence type="ECO:0000313" key="1">
    <source>
        <dbReference type="EMBL" id="MFK4442998.1"/>
    </source>
</evidence>
<dbReference type="Proteomes" id="UP001620514">
    <property type="component" value="Unassembled WGS sequence"/>
</dbReference>
<sequence length="64" mass="6888">MRRRLPWLAVVPPLAAAETPGIRVQGFARVSMAADAGNWPSLEESQSCMSVCLKKSRTMNIGSG</sequence>
<dbReference type="EMBL" id="JBIYDN010000008">
    <property type="protein sequence ID" value="MFK4442998.1"/>
    <property type="molecule type" value="Genomic_DNA"/>
</dbReference>
<comment type="caution">
    <text evidence="1">The sequence shown here is derived from an EMBL/GenBank/DDBJ whole genome shotgun (WGS) entry which is preliminary data.</text>
</comment>
<evidence type="ECO:0008006" key="3">
    <source>
        <dbReference type="Google" id="ProtNLM"/>
    </source>
</evidence>
<name>A0ABW8MH15_9BURK</name>
<gene>
    <name evidence="1" type="ORF">ABH943_003020</name>
</gene>